<protein>
    <submittedName>
        <fullName evidence="1">OsmC family protein</fullName>
    </submittedName>
</protein>
<sequence length="126" mass="14482">MGQIRNITAHFTRERRYFENDLGREFDFTPSTGPYEYLLGALSGCFYLTLLSIKHESRWGDVEIKVTGEKREEEPTTLKKTVLDITVKDAGDKEEFLHLVDEAAKLCSIYSTISHVSEMEVKVTFI</sequence>
<comment type="caution">
    <text evidence="1">The sequence shown here is derived from an EMBL/GenBank/DDBJ whole genome shotgun (WGS) entry which is preliminary data.</text>
</comment>
<dbReference type="EMBL" id="JADIMF010000032">
    <property type="protein sequence ID" value="MBO8468561.1"/>
    <property type="molecule type" value="Genomic_DNA"/>
</dbReference>
<dbReference type="InterPro" id="IPR015946">
    <property type="entry name" value="KH_dom-like_a/b"/>
</dbReference>
<gene>
    <name evidence="1" type="ORF">IAA72_02100</name>
</gene>
<dbReference type="Gene3D" id="3.30.300.20">
    <property type="match status" value="1"/>
</dbReference>
<dbReference type="SUPFAM" id="SSF82784">
    <property type="entry name" value="OsmC-like"/>
    <property type="match status" value="1"/>
</dbReference>
<dbReference type="InterPro" id="IPR036102">
    <property type="entry name" value="OsmC/Ohrsf"/>
</dbReference>
<dbReference type="Pfam" id="PF02566">
    <property type="entry name" value="OsmC"/>
    <property type="match status" value="1"/>
</dbReference>
<dbReference type="Proteomes" id="UP000810292">
    <property type="component" value="Unassembled WGS sequence"/>
</dbReference>
<proteinExistence type="predicted"/>
<accession>A0A9D9IAB4</accession>
<organism evidence="1 2">
    <name type="scientific">Candidatus Ornithospirochaeta stercoravium</name>
    <dbReference type="NCBI Taxonomy" id="2840897"/>
    <lineage>
        <taxon>Bacteria</taxon>
        <taxon>Pseudomonadati</taxon>
        <taxon>Spirochaetota</taxon>
        <taxon>Spirochaetia</taxon>
        <taxon>Spirochaetales</taxon>
        <taxon>Spirochaetaceae</taxon>
        <taxon>Spirochaetaceae incertae sedis</taxon>
        <taxon>Candidatus Ornithospirochaeta</taxon>
    </lineage>
</organism>
<name>A0A9D9IAB4_9SPIO</name>
<evidence type="ECO:0000313" key="1">
    <source>
        <dbReference type="EMBL" id="MBO8468561.1"/>
    </source>
</evidence>
<evidence type="ECO:0000313" key="2">
    <source>
        <dbReference type="Proteomes" id="UP000810292"/>
    </source>
</evidence>
<reference evidence="1" key="1">
    <citation type="submission" date="2020-10" db="EMBL/GenBank/DDBJ databases">
        <authorList>
            <person name="Gilroy R."/>
        </authorList>
    </citation>
    <scope>NUCLEOTIDE SEQUENCE</scope>
    <source>
        <strain evidence="1">14700</strain>
    </source>
</reference>
<reference evidence="1" key="2">
    <citation type="journal article" date="2021" name="PeerJ">
        <title>Extensive microbial diversity within the chicken gut microbiome revealed by metagenomics and culture.</title>
        <authorList>
            <person name="Gilroy R."/>
            <person name="Ravi A."/>
            <person name="Getino M."/>
            <person name="Pursley I."/>
            <person name="Horton D.L."/>
            <person name="Alikhan N.F."/>
            <person name="Baker D."/>
            <person name="Gharbi K."/>
            <person name="Hall N."/>
            <person name="Watson M."/>
            <person name="Adriaenssens E.M."/>
            <person name="Foster-Nyarko E."/>
            <person name="Jarju S."/>
            <person name="Secka A."/>
            <person name="Antonio M."/>
            <person name="Oren A."/>
            <person name="Chaudhuri R.R."/>
            <person name="La Ragione R."/>
            <person name="Hildebrand F."/>
            <person name="Pallen M.J."/>
        </authorList>
    </citation>
    <scope>NUCLEOTIDE SEQUENCE</scope>
    <source>
        <strain evidence="1">14700</strain>
    </source>
</reference>
<dbReference type="InterPro" id="IPR003718">
    <property type="entry name" value="OsmC/Ohr_fam"/>
</dbReference>
<dbReference type="AlphaFoldDB" id="A0A9D9IAB4"/>